<proteinExistence type="predicted"/>
<feature type="signal peptide" evidence="1">
    <location>
        <begin position="1"/>
        <end position="17"/>
    </location>
</feature>
<evidence type="ECO:0000313" key="3">
    <source>
        <dbReference type="Proteomes" id="UP000676169"/>
    </source>
</evidence>
<gene>
    <name evidence="2" type="ORF">KBB96_19555</name>
</gene>
<protein>
    <submittedName>
        <fullName evidence="2">Uncharacterized protein</fullName>
    </submittedName>
</protein>
<evidence type="ECO:0000256" key="1">
    <source>
        <dbReference type="SAM" id="SignalP"/>
    </source>
</evidence>
<keyword evidence="1" id="KW-0732">Signal</keyword>
<accession>A0A975G8I2</accession>
<evidence type="ECO:0000313" key="2">
    <source>
        <dbReference type="EMBL" id="QUE51039.1"/>
    </source>
</evidence>
<sequence length="473" mass="51480">MLKGLVPFWVMSAVAGAAPSYTIVTSESSAADPGWKEVAAALEAKYPGATRVTWSKDVSDCLPELAKQHPRYVCFVSPLSEVSLDFVRHVHRLTRKFDADPFTDCRWGILTGFDAANALRIAKESTPLTIRQTLSGTDIATERCENARTFSELEAGKTVSKTAGADATTKTGPADSSFAIASVLEQPETNLFITSGHATERDWQIGYRYKNGVWKSKGGELFAINLQGEKKPIRSDSAKVYLPVGNCLMGHIDGPDAMALAFMNSAGVRQMTGYTLPTWYGYQGWGMLDYFVEQPGRYTMNEAFFANQNALVQRLRTYFPEVAGEDSDSPMGKIAKPIPVGAEAKEAGLTAQDAQGLLFDRDVVAFYGDPAWQARMAPGPLQWKETWTPDATGGRLEIKPLAGAASFKPVNENGSQRGGRPIVRFFEQRIDPASVVITEGADLKPVITDDFILVPLPKGDATDLKIAFTAKSL</sequence>
<dbReference type="AlphaFoldDB" id="A0A975G8I2"/>
<organism evidence="2 3">
    <name type="scientific">Luteolibacter ambystomatis</name>
    <dbReference type="NCBI Taxonomy" id="2824561"/>
    <lineage>
        <taxon>Bacteria</taxon>
        <taxon>Pseudomonadati</taxon>
        <taxon>Verrucomicrobiota</taxon>
        <taxon>Verrucomicrobiia</taxon>
        <taxon>Verrucomicrobiales</taxon>
        <taxon>Verrucomicrobiaceae</taxon>
        <taxon>Luteolibacter</taxon>
    </lineage>
</organism>
<feature type="chain" id="PRO_5036847198" evidence="1">
    <location>
        <begin position="18"/>
        <end position="473"/>
    </location>
</feature>
<name>A0A975G8I2_9BACT</name>
<dbReference type="Proteomes" id="UP000676169">
    <property type="component" value="Chromosome"/>
</dbReference>
<reference evidence="2" key="1">
    <citation type="submission" date="2021-04" db="EMBL/GenBank/DDBJ databases">
        <title>Luteolibacter sp. 32A isolated from the skin of an Anderson's salamander (Ambystoma andersonii).</title>
        <authorList>
            <person name="Spergser J."/>
            <person name="Busse H.-J."/>
        </authorList>
    </citation>
    <scope>NUCLEOTIDE SEQUENCE</scope>
    <source>
        <strain evidence="2">32A</strain>
    </source>
</reference>
<dbReference type="KEGG" id="lamb:KBB96_19555"/>
<dbReference type="EMBL" id="CP073100">
    <property type="protein sequence ID" value="QUE51039.1"/>
    <property type="molecule type" value="Genomic_DNA"/>
</dbReference>
<dbReference type="RefSeq" id="WP_211631178.1">
    <property type="nucleotide sequence ID" value="NZ_CP073100.1"/>
</dbReference>
<keyword evidence="3" id="KW-1185">Reference proteome</keyword>